<accession>A0A917AXS5</accession>
<dbReference type="EMBL" id="BMFK01000007">
    <property type="protein sequence ID" value="GGE84451.1"/>
    <property type="molecule type" value="Genomic_DNA"/>
</dbReference>
<dbReference type="RefSeq" id="WP_188390037.1">
    <property type="nucleotide sequence ID" value="NZ_BMFK01000007.1"/>
</dbReference>
<evidence type="ECO:0000313" key="2">
    <source>
        <dbReference type="Proteomes" id="UP000605259"/>
    </source>
</evidence>
<proteinExistence type="predicted"/>
<reference evidence="1" key="2">
    <citation type="submission" date="2020-09" db="EMBL/GenBank/DDBJ databases">
        <authorList>
            <person name="Sun Q."/>
            <person name="Zhou Y."/>
        </authorList>
    </citation>
    <scope>NUCLEOTIDE SEQUENCE</scope>
    <source>
        <strain evidence="1">CGMCC 1.12698</strain>
    </source>
</reference>
<reference evidence="1" key="1">
    <citation type="journal article" date="2014" name="Int. J. Syst. Evol. Microbiol.">
        <title>Complete genome sequence of Corynebacterium casei LMG S-19264T (=DSM 44701T), isolated from a smear-ripened cheese.</title>
        <authorList>
            <consortium name="US DOE Joint Genome Institute (JGI-PGF)"/>
            <person name="Walter F."/>
            <person name="Albersmeier A."/>
            <person name="Kalinowski J."/>
            <person name="Ruckert C."/>
        </authorList>
    </citation>
    <scope>NUCLEOTIDE SEQUENCE</scope>
    <source>
        <strain evidence="1">CGMCC 1.12698</strain>
    </source>
</reference>
<dbReference type="Proteomes" id="UP000605259">
    <property type="component" value="Unassembled WGS sequence"/>
</dbReference>
<sequence length="76" mass="9377">MLGFLVNEKEVKELEYVLKREMEEILFDIGDERMEKVVKRALEERYHILFRLFKRIAPPVECGKYMWKKTKRKDKK</sequence>
<evidence type="ECO:0000313" key="1">
    <source>
        <dbReference type="EMBL" id="GGE84451.1"/>
    </source>
</evidence>
<organism evidence="1 2">
    <name type="scientific">Priestia taiwanensis</name>
    <dbReference type="NCBI Taxonomy" id="1347902"/>
    <lineage>
        <taxon>Bacteria</taxon>
        <taxon>Bacillati</taxon>
        <taxon>Bacillota</taxon>
        <taxon>Bacilli</taxon>
        <taxon>Bacillales</taxon>
        <taxon>Bacillaceae</taxon>
        <taxon>Priestia</taxon>
    </lineage>
</organism>
<comment type="caution">
    <text evidence="1">The sequence shown here is derived from an EMBL/GenBank/DDBJ whole genome shotgun (WGS) entry which is preliminary data.</text>
</comment>
<dbReference type="AlphaFoldDB" id="A0A917AXS5"/>
<keyword evidence="2" id="KW-1185">Reference proteome</keyword>
<gene>
    <name evidence="1" type="ORF">GCM10007140_37460</name>
</gene>
<name>A0A917AXS5_9BACI</name>
<protein>
    <submittedName>
        <fullName evidence="1">Uncharacterized protein</fullName>
    </submittedName>
</protein>